<dbReference type="GO" id="GO:0003676">
    <property type="term" value="F:nucleic acid binding"/>
    <property type="evidence" value="ECO:0007669"/>
    <property type="project" value="InterPro"/>
</dbReference>
<protein>
    <submittedName>
        <fullName evidence="3">G patch domain-containing protein 11</fullName>
    </submittedName>
</protein>
<dbReference type="AlphaFoldDB" id="A0A0F8B1X9"/>
<evidence type="ECO:0000256" key="1">
    <source>
        <dbReference type="SAM" id="MobiDB-lite"/>
    </source>
</evidence>
<dbReference type="PROSITE" id="PS50174">
    <property type="entry name" value="G_PATCH"/>
    <property type="match status" value="1"/>
</dbReference>
<dbReference type="PANTHER" id="PTHR21032:SF0">
    <property type="entry name" value="G PATCH DOMAIN-CONTAINING PROTEIN 11"/>
    <property type="match status" value="1"/>
</dbReference>
<gene>
    <name evidence="3" type="primary">gpatch11</name>
    <name evidence="3" type="ORF">CFO_g3937</name>
</gene>
<dbReference type="InterPro" id="IPR000467">
    <property type="entry name" value="G_patch_dom"/>
</dbReference>
<evidence type="ECO:0000313" key="3">
    <source>
        <dbReference type="EMBL" id="KKF93720.1"/>
    </source>
</evidence>
<dbReference type="InterPro" id="IPR025239">
    <property type="entry name" value="DUF4187"/>
</dbReference>
<feature type="compositionally biased region" description="Basic and acidic residues" evidence="1">
    <location>
        <begin position="127"/>
        <end position="164"/>
    </location>
</feature>
<evidence type="ECO:0000313" key="4">
    <source>
        <dbReference type="Proteomes" id="UP000034841"/>
    </source>
</evidence>
<dbReference type="PANTHER" id="PTHR21032">
    <property type="entry name" value="G PATCH DOMAIN-CONTAINING PROTEIN 11"/>
    <property type="match status" value="1"/>
</dbReference>
<dbReference type="Pfam" id="PF13821">
    <property type="entry name" value="DUF4187"/>
    <property type="match status" value="1"/>
</dbReference>
<feature type="domain" description="G-patch" evidence="2">
    <location>
        <begin position="95"/>
        <end position="145"/>
    </location>
</feature>
<feature type="region of interest" description="Disordered" evidence="1">
    <location>
        <begin position="203"/>
        <end position="229"/>
    </location>
</feature>
<dbReference type="Proteomes" id="UP000034841">
    <property type="component" value="Unassembled WGS sequence"/>
</dbReference>
<sequence>MSSRLRRSTEAPAYAAQNRDSPNVNQHEDDDDYLTMAILEPAEPVKETSFQRAQRLKKEAIARGQPKSKAEIAAEEAAAREAALSTSLLDAPNAKKSKGLAMMTRMGFAGGGLGKKTDLGKGTGRAEPIRVEIKNDRGGIGMESERKRKLREEGERLEKECDGVSKKAKVLDPLEYRDRLAKERERERIERQVLAAQRMALRLHEEKTESETDIPTRPGPKGSAGESQADGIKSINVLWRGVAKARREAERQRLLKRRLEESLSAMHDGGETAEDDDDRMALGKDVSSLLPLDQDEADEDEELREFENLEPGRRLNRLLVHLREEHRYCLWCKYTYPDVEMEGCPGIAEEEHD</sequence>
<dbReference type="OrthoDB" id="786951at2759"/>
<proteinExistence type="predicted"/>
<keyword evidence="4" id="KW-1185">Reference proteome</keyword>
<evidence type="ECO:0000259" key="2">
    <source>
        <dbReference type="PROSITE" id="PS50174"/>
    </source>
</evidence>
<dbReference type="EMBL" id="LBBL01000214">
    <property type="protein sequence ID" value="KKF93720.1"/>
    <property type="molecule type" value="Genomic_DNA"/>
</dbReference>
<feature type="region of interest" description="Disordered" evidence="1">
    <location>
        <begin position="1"/>
        <end position="30"/>
    </location>
</feature>
<dbReference type="InterPro" id="IPR039249">
    <property type="entry name" value="GPATCH11"/>
</dbReference>
<name>A0A0F8B1X9_CERFI</name>
<comment type="caution">
    <text evidence="3">The sequence shown here is derived from an EMBL/GenBank/DDBJ whole genome shotgun (WGS) entry which is preliminary data.</text>
</comment>
<organism evidence="3 4">
    <name type="scientific">Ceratocystis fimbriata f. sp. platani</name>
    <dbReference type="NCBI Taxonomy" id="88771"/>
    <lineage>
        <taxon>Eukaryota</taxon>
        <taxon>Fungi</taxon>
        <taxon>Dikarya</taxon>
        <taxon>Ascomycota</taxon>
        <taxon>Pezizomycotina</taxon>
        <taxon>Sordariomycetes</taxon>
        <taxon>Hypocreomycetidae</taxon>
        <taxon>Microascales</taxon>
        <taxon>Ceratocystidaceae</taxon>
        <taxon>Ceratocystis</taxon>
    </lineage>
</organism>
<dbReference type="GO" id="GO:0000776">
    <property type="term" value="C:kinetochore"/>
    <property type="evidence" value="ECO:0007669"/>
    <property type="project" value="TreeGrafter"/>
</dbReference>
<accession>A0A0F8B1X9</accession>
<reference evidence="3 4" key="1">
    <citation type="submission" date="2015-04" db="EMBL/GenBank/DDBJ databases">
        <title>Genome sequence of Ceratocystis platani, a major pathogen of plane trees.</title>
        <authorList>
            <person name="Belbahri L."/>
        </authorList>
    </citation>
    <scope>NUCLEOTIDE SEQUENCE [LARGE SCALE GENOMIC DNA]</scope>
    <source>
        <strain evidence="3 4">CFO</strain>
    </source>
</reference>
<dbReference type="SMART" id="SM01173">
    <property type="entry name" value="DUF4187"/>
    <property type="match status" value="1"/>
</dbReference>
<dbReference type="Pfam" id="PF01585">
    <property type="entry name" value="G-patch"/>
    <property type="match status" value="1"/>
</dbReference>
<dbReference type="SMART" id="SM00443">
    <property type="entry name" value="G_patch"/>
    <property type="match status" value="1"/>
</dbReference>
<feature type="region of interest" description="Disordered" evidence="1">
    <location>
        <begin position="108"/>
        <end position="164"/>
    </location>
</feature>